<proteinExistence type="predicted"/>
<sequence>MNIAVHDPIPQITTPSATDQTGSAQIPVATTAGTKDRSFGPVHIVERNSEHTHTAVILHDRGCTGEEFAKEFFKSTLSDASSLSEKLPRCR</sequence>
<protein>
    <submittedName>
        <fullName evidence="2">Uncharacterized protein</fullName>
    </submittedName>
</protein>
<reference evidence="2" key="1">
    <citation type="submission" date="2020-01" db="EMBL/GenBank/DDBJ databases">
        <authorList>
            <consortium name="DOE Joint Genome Institute"/>
            <person name="Haridas S."/>
            <person name="Albert R."/>
            <person name="Binder M."/>
            <person name="Bloem J."/>
            <person name="Labutti K."/>
            <person name="Salamov A."/>
            <person name="Andreopoulos B."/>
            <person name="Baker S.E."/>
            <person name="Barry K."/>
            <person name="Bills G."/>
            <person name="Bluhm B.H."/>
            <person name="Cannon C."/>
            <person name="Castanera R."/>
            <person name="Culley D.E."/>
            <person name="Daum C."/>
            <person name="Ezra D."/>
            <person name="Gonzalez J.B."/>
            <person name="Henrissat B."/>
            <person name="Kuo A."/>
            <person name="Liang C."/>
            <person name="Lipzen A."/>
            <person name="Lutzoni F."/>
            <person name="Magnuson J."/>
            <person name="Mondo S."/>
            <person name="Nolan M."/>
            <person name="Ohm R."/>
            <person name="Pangilinan J."/>
            <person name="Park H.-J."/>
            <person name="Ramirez L."/>
            <person name="Alfaro M."/>
            <person name="Sun H."/>
            <person name="Tritt A."/>
            <person name="Yoshinaga Y."/>
            <person name="Zwiers L.-H."/>
            <person name="Turgeon B.G."/>
            <person name="Goodwin S.B."/>
            <person name="Spatafora J.W."/>
            <person name="Crous P.W."/>
            <person name="Grigoriev I.V."/>
        </authorList>
    </citation>
    <scope>NUCLEOTIDE SEQUENCE</scope>
    <source>
        <strain evidence="2">P77</strain>
    </source>
</reference>
<feature type="compositionally biased region" description="Polar residues" evidence="1">
    <location>
        <begin position="11"/>
        <end position="24"/>
    </location>
</feature>
<evidence type="ECO:0000256" key="1">
    <source>
        <dbReference type="SAM" id="MobiDB-lite"/>
    </source>
</evidence>
<evidence type="ECO:0000313" key="2">
    <source>
        <dbReference type="EMBL" id="KAF1834469.1"/>
    </source>
</evidence>
<dbReference type="AlphaFoldDB" id="A0A6A5KDT3"/>
<accession>A0A6A5KDT3</accession>
<dbReference type="EMBL" id="ML975301">
    <property type="protein sequence ID" value="KAF1834469.1"/>
    <property type="molecule type" value="Genomic_DNA"/>
</dbReference>
<keyword evidence="3" id="KW-1185">Reference proteome</keyword>
<dbReference type="OrthoDB" id="2418081at2759"/>
<dbReference type="Proteomes" id="UP000800040">
    <property type="component" value="Unassembled WGS sequence"/>
</dbReference>
<organism evidence="2 3">
    <name type="scientific">Decorospora gaudefroyi</name>
    <dbReference type="NCBI Taxonomy" id="184978"/>
    <lineage>
        <taxon>Eukaryota</taxon>
        <taxon>Fungi</taxon>
        <taxon>Dikarya</taxon>
        <taxon>Ascomycota</taxon>
        <taxon>Pezizomycotina</taxon>
        <taxon>Dothideomycetes</taxon>
        <taxon>Pleosporomycetidae</taxon>
        <taxon>Pleosporales</taxon>
        <taxon>Pleosporineae</taxon>
        <taxon>Pleosporaceae</taxon>
        <taxon>Decorospora</taxon>
    </lineage>
</organism>
<feature type="region of interest" description="Disordered" evidence="1">
    <location>
        <begin position="1"/>
        <end position="25"/>
    </location>
</feature>
<name>A0A6A5KDT3_9PLEO</name>
<gene>
    <name evidence="2" type="ORF">BDW02DRAFT_331181</name>
</gene>
<evidence type="ECO:0000313" key="3">
    <source>
        <dbReference type="Proteomes" id="UP000800040"/>
    </source>
</evidence>